<feature type="transmembrane region" description="Helical" evidence="6">
    <location>
        <begin position="419"/>
        <end position="439"/>
    </location>
</feature>
<gene>
    <name evidence="9" type="ORF">P0Y53_20355</name>
</gene>
<evidence type="ECO:0000256" key="5">
    <source>
        <dbReference type="ARBA" id="ARBA00023136"/>
    </source>
</evidence>
<dbReference type="InterPro" id="IPR050250">
    <property type="entry name" value="Macrolide_Exporter_MacB"/>
</dbReference>
<organism evidence="9 10">
    <name type="scientific">Candidatus Pseudobacter hemicellulosilyticus</name>
    <dbReference type="NCBI Taxonomy" id="3121375"/>
    <lineage>
        <taxon>Bacteria</taxon>
        <taxon>Pseudomonadati</taxon>
        <taxon>Bacteroidota</taxon>
        <taxon>Chitinophagia</taxon>
        <taxon>Chitinophagales</taxon>
        <taxon>Chitinophagaceae</taxon>
        <taxon>Pseudobacter</taxon>
    </lineage>
</organism>
<evidence type="ECO:0000256" key="4">
    <source>
        <dbReference type="ARBA" id="ARBA00022989"/>
    </source>
</evidence>
<dbReference type="PANTHER" id="PTHR30572:SF18">
    <property type="entry name" value="ABC-TYPE MACROLIDE FAMILY EXPORT SYSTEM PERMEASE COMPONENT 2"/>
    <property type="match status" value="1"/>
</dbReference>
<evidence type="ECO:0000259" key="7">
    <source>
        <dbReference type="Pfam" id="PF02687"/>
    </source>
</evidence>
<keyword evidence="3 6" id="KW-0812">Transmembrane</keyword>
<evidence type="ECO:0000256" key="3">
    <source>
        <dbReference type="ARBA" id="ARBA00022692"/>
    </source>
</evidence>
<feature type="transmembrane region" description="Helical" evidence="6">
    <location>
        <begin position="278"/>
        <end position="300"/>
    </location>
</feature>
<reference evidence="9" key="1">
    <citation type="submission" date="2023-03" db="EMBL/GenBank/DDBJ databases">
        <title>Andean soil-derived lignocellulolytic bacterial consortium as a source of novel taxa and putative plastic-active enzymes.</title>
        <authorList>
            <person name="Diaz-Garcia L."/>
            <person name="Chuvochina M."/>
            <person name="Feuerriegel G."/>
            <person name="Bunk B."/>
            <person name="Sproer C."/>
            <person name="Streit W.R."/>
            <person name="Rodriguez L.M."/>
            <person name="Overmann J."/>
            <person name="Jimenez D.J."/>
        </authorList>
    </citation>
    <scope>NUCLEOTIDE SEQUENCE</scope>
    <source>
        <strain evidence="9">MAG 7</strain>
    </source>
</reference>
<accession>A0AAJ5WSF2</accession>
<feature type="transmembrane region" description="Helical" evidence="6">
    <location>
        <begin position="716"/>
        <end position="734"/>
    </location>
</feature>
<sequence>MLRNYLLIALRNLWKNKSFTAINITGLSVGMASAILILLWIQNEWSMDKFHEKDQRLFQVWNQTEGETYGWNSTPKILGPTLKQEFPDIQQICRMQNIYGALAIVGDNKLKVNGQFVDSTFLSMFSFPLVQGNPGTALRDPNNILLTESLARKLFGSTDVIGKIVQIHTGESKDQLTVSGLLKDLPNNSSLKFECLMPWSYMAKIGWDDNYWGNNSVDTYVELQPAASLAAVNKKIRDITRRHTQNKEPIDVFLYSFSSAWLYGNLQNGLPTGGRIEMVRLFAIIAGFILLIACINFMNLSTARSEKRAREVGIRKVVGARRGSLVAQFLGESILLSLGAGLIALLLVQLTLPAYNQLVGKKLFIPFGTPGFLLSALGFVLITGLVAGSYPAFYLSAFRPIRVLKGSFKQAGALITPRKILVITQFSFAIILIICTIIVRQQIRYAQERDAGYNKDNLVYVFGTADVEKHYALIIHELTNAGAITSASKTSSPLSDGWSNTWGIQWEGKRTDDRTVFERYCTDGNLVKTAGFHLVRGRDIDVQQYPTDSLACLLNEKAVAHMGFKDPIGKIVKDNNKDWVVVGVIKDFIIGSPYQTVTPMLIEGPKGWFNAVHFRLNEAKSTADCLAILKNVFEKYNPDFPFEYYFLNEDYAQKFRAEQQSATLAGLFAGLTILISCLGLFGLATYMAENRVKEIGVRKVLGASVLDITSLLSRDFLRLVVVALLIATPLAWWFMHQWLQDYRYRISISVWVFIGAGALSILIALLTVSYKSIRAAMANPALSLRSE</sequence>
<dbReference type="AlphaFoldDB" id="A0AAJ5WSF2"/>
<dbReference type="GO" id="GO:0022857">
    <property type="term" value="F:transmembrane transporter activity"/>
    <property type="evidence" value="ECO:0007669"/>
    <property type="project" value="TreeGrafter"/>
</dbReference>
<feature type="domain" description="MacB-like periplasmic core" evidence="8">
    <location>
        <begin position="20"/>
        <end position="238"/>
    </location>
</feature>
<feature type="transmembrane region" description="Helical" evidence="6">
    <location>
        <begin position="372"/>
        <end position="398"/>
    </location>
</feature>
<dbReference type="GO" id="GO:0005886">
    <property type="term" value="C:plasma membrane"/>
    <property type="evidence" value="ECO:0007669"/>
    <property type="project" value="UniProtKB-SubCell"/>
</dbReference>
<dbReference type="Proteomes" id="UP001220610">
    <property type="component" value="Chromosome"/>
</dbReference>
<evidence type="ECO:0000256" key="1">
    <source>
        <dbReference type="ARBA" id="ARBA00004651"/>
    </source>
</evidence>
<evidence type="ECO:0000256" key="2">
    <source>
        <dbReference type="ARBA" id="ARBA00022475"/>
    </source>
</evidence>
<evidence type="ECO:0000256" key="6">
    <source>
        <dbReference type="SAM" id="Phobius"/>
    </source>
</evidence>
<keyword evidence="4 6" id="KW-1133">Transmembrane helix</keyword>
<name>A0AAJ5WSF2_9BACT</name>
<dbReference type="PANTHER" id="PTHR30572">
    <property type="entry name" value="MEMBRANE COMPONENT OF TRANSPORTER-RELATED"/>
    <property type="match status" value="1"/>
</dbReference>
<feature type="transmembrane region" description="Helical" evidence="6">
    <location>
        <begin position="325"/>
        <end position="352"/>
    </location>
</feature>
<dbReference type="Pfam" id="PF02687">
    <property type="entry name" value="FtsX"/>
    <property type="match status" value="2"/>
</dbReference>
<keyword evidence="5 6" id="KW-0472">Membrane</keyword>
<dbReference type="EMBL" id="CP119311">
    <property type="protein sequence ID" value="WEK34847.1"/>
    <property type="molecule type" value="Genomic_DNA"/>
</dbReference>
<feature type="domain" description="ABC3 transporter permease C-terminal" evidence="7">
    <location>
        <begin position="284"/>
        <end position="395"/>
    </location>
</feature>
<evidence type="ECO:0000313" key="10">
    <source>
        <dbReference type="Proteomes" id="UP001220610"/>
    </source>
</evidence>
<dbReference type="InterPro" id="IPR025857">
    <property type="entry name" value="MacB_PCD"/>
</dbReference>
<proteinExistence type="predicted"/>
<evidence type="ECO:0000313" key="9">
    <source>
        <dbReference type="EMBL" id="WEK34847.1"/>
    </source>
</evidence>
<feature type="domain" description="ABC3 transporter permease C-terminal" evidence="7">
    <location>
        <begin position="667"/>
        <end position="780"/>
    </location>
</feature>
<keyword evidence="2" id="KW-1003">Cell membrane</keyword>
<feature type="transmembrane region" description="Helical" evidence="6">
    <location>
        <begin position="746"/>
        <end position="768"/>
    </location>
</feature>
<dbReference type="InterPro" id="IPR003838">
    <property type="entry name" value="ABC3_permease_C"/>
</dbReference>
<comment type="subcellular location">
    <subcellularLocation>
        <location evidence="1">Cell membrane</location>
        <topology evidence="1">Multi-pass membrane protein</topology>
    </subcellularLocation>
</comment>
<dbReference type="Pfam" id="PF12704">
    <property type="entry name" value="MacB_PCD"/>
    <property type="match status" value="1"/>
</dbReference>
<feature type="transmembrane region" description="Helical" evidence="6">
    <location>
        <begin position="664"/>
        <end position="688"/>
    </location>
</feature>
<protein>
    <submittedName>
        <fullName evidence="9">ABC transporter permease</fullName>
    </submittedName>
</protein>
<evidence type="ECO:0000259" key="8">
    <source>
        <dbReference type="Pfam" id="PF12704"/>
    </source>
</evidence>
<feature type="transmembrane region" description="Helical" evidence="6">
    <location>
        <begin position="20"/>
        <end position="41"/>
    </location>
</feature>